<organism evidence="3 4">
    <name type="scientific">Azoarcus sp. (strain BH72)</name>
    <dbReference type="NCBI Taxonomy" id="418699"/>
    <lineage>
        <taxon>Bacteria</taxon>
        <taxon>Pseudomonadati</taxon>
        <taxon>Pseudomonadota</taxon>
        <taxon>Betaproteobacteria</taxon>
        <taxon>Rhodocyclales</taxon>
        <taxon>Zoogloeaceae</taxon>
        <taxon>Azoarcus</taxon>
    </lineage>
</organism>
<name>A1KAM3_AZOSB</name>
<feature type="signal peptide" evidence="2">
    <location>
        <begin position="1"/>
        <end position="25"/>
    </location>
</feature>
<evidence type="ECO:0000313" key="3">
    <source>
        <dbReference type="EMBL" id="CAL95879.1"/>
    </source>
</evidence>
<feature type="region of interest" description="Disordered" evidence="1">
    <location>
        <begin position="124"/>
        <end position="143"/>
    </location>
</feature>
<accession>A1KAM3</accession>
<evidence type="ECO:0000313" key="4">
    <source>
        <dbReference type="Proteomes" id="UP000002588"/>
    </source>
</evidence>
<dbReference type="eggNOG" id="COG5492">
    <property type="taxonomic scope" value="Bacteria"/>
</dbReference>
<evidence type="ECO:0000256" key="1">
    <source>
        <dbReference type="SAM" id="MobiDB-lite"/>
    </source>
</evidence>
<dbReference type="STRING" id="62928.azo3263"/>
<keyword evidence="2" id="KW-0732">Signal</keyword>
<proteinExistence type="predicted"/>
<sequence>MKDARTVLRQWFSALAITTTFATSAASEDSAAPLTAFEKALVEMPAESWREIPGSQMKAECAPDRFGVHGVMGCAAVTEAWSGGTYASGHRLMLVWGGGHNDYWGNEIYAFDLRTGRWTRLTDPSPGDVVKGGGADPLPDGKPNSRHTYSGLAYLEHVKRLFAQGGSVSPGGGGTSVTWLFDPAQKTWHNAGSGGRPGGYGLAAAYDKAGRAVIVRATQGLWRYDVDRNSWSQLAGFGNRPLWPRYEVGGNKTAAIDSRRRLFWSVGNNDFLVWDIARGQMVSDDWRTSGGTPYSNARRLKSYPDQVLNAGGAEIHDAHAPGFDYDSKADQFVAWKGGAPMILDLATKTWKAGSATGAPPAQARNGTYGRWRYLPEYNVFILVNSVTSNVFFYKNTAGGPRRDGS</sequence>
<reference evidence="3 4" key="1">
    <citation type="journal article" date="2006" name="Nat. Biotechnol.">
        <title>Complete genome of the mutualistic, N2-fixing grass endophyte Azoarcus sp. strain BH72.</title>
        <authorList>
            <person name="Krause A."/>
            <person name="Ramakumar A."/>
            <person name="Bartels D."/>
            <person name="Battistoni F."/>
            <person name="Bekel T."/>
            <person name="Boch J."/>
            <person name="Boehm M."/>
            <person name="Friedrich F."/>
            <person name="Hurek T."/>
            <person name="Krause L."/>
            <person name="Linke B."/>
            <person name="McHardy A.C."/>
            <person name="Sarkar A."/>
            <person name="Schneiker S."/>
            <person name="Syed A.A."/>
            <person name="Thauer R."/>
            <person name="Vorhoelter F.-J."/>
            <person name="Weidner S."/>
            <person name="Puehler A."/>
            <person name="Reinhold-Hurek B."/>
            <person name="Kaiser O."/>
            <person name="Goesmann A."/>
        </authorList>
    </citation>
    <scope>NUCLEOTIDE SEQUENCE [LARGE SCALE GENOMIC DNA]</scope>
    <source>
        <strain evidence="3 4">BH72</strain>
    </source>
</reference>
<protein>
    <submittedName>
        <fullName evidence="3">Hypothetical secreted protein</fullName>
    </submittedName>
</protein>
<dbReference type="KEGG" id="azo:azo3263"/>
<evidence type="ECO:0000256" key="2">
    <source>
        <dbReference type="SAM" id="SignalP"/>
    </source>
</evidence>
<dbReference type="InterPro" id="IPR015915">
    <property type="entry name" value="Kelch-typ_b-propeller"/>
</dbReference>
<keyword evidence="4" id="KW-1185">Reference proteome</keyword>
<gene>
    <name evidence="3" type="ordered locus">azo3263</name>
</gene>
<dbReference type="RefSeq" id="WP_011766986.1">
    <property type="nucleotide sequence ID" value="NC_008702.1"/>
</dbReference>
<dbReference type="EMBL" id="AM406670">
    <property type="protein sequence ID" value="CAL95879.1"/>
    <property type="molecule type" value="Genomic_DNA"/>
</dbReference>
<dbReference type="HOGENOM" id="CLU_679069_0_0_4"/>
<dbReference type="AlphaFoldDB" id="A1KAM3"/>
<dbReference type="SUPFAM" id="SSF117281">
    <property type="entry name" value="Kelch motif"/>
    <property type="match status" value="1"/>
</dbReference>
<feature type="chain" id="PRO_5002635696" evidence="2">
    <location>
        <begin position="26"/>
        <end position="405"/>
    </location>
</feature>
<dbReference type="Proteomes" id="UP000002588">
    <property type="component" value="Chromosome"/>
</dbReference>
<dbReference type="Gene3D" id="2.120.10.80">
    <property type="entry name" value="Kelch-type beta propeller"/>
    <property type="match status" value="1"/>
</dbReference>